<gene>
    <name evidence="3" type="ORF">A2945_00905</name>
</gene>
<dbReference type="EMBL" id="MHLA01000015">
    <property type="protein sequence ID" value="OGY99399.1"/>
    <property type="molecule type" value="Genomic_DNA"/>
</dbReference>
<feature type="transmembrane region" description="Helical" evidence="2">
    <location>
        <begin position="6"/>
        <end position="24"/>
    </location>
</feature>
<organism evidence="3 4">
    <name type="scientific">Candidatus Liptonbacteria bacterium RIFCSPLOWO2_01_FULL_52_25</name>
    <dbReference type="NCBI Taxonomy" id="1798650"/>
    <lineage>
        <taxon>Bacteria</taxon>
        <taxon>Candidatus Liptoniibacteriota</taxon>
    </lineage>
</organism>
<keyword evidence="2" id="KW-1133">Transmembrane helix</keyword>
<evidence type="ECO:0000256" key="1">
    <source>
        <dbReference type="SAM" id="MobiDB-lite"/>
    </source>
</evidence>
<evidence type="ECO:0000313" key="3">
    <source>
        <dbReference type="EMBL" id="OGY99399.1"/>
    </source>
</evidence>
<protein>
    <submittedName>
        <fullName evidence="3">Uncharacterized protein</fullName>
    </submittedName>
</protein>
<proteinExistence type="predicted"/>
<comment type="caution">
    <text evidence="3">The sequence shown here is derived from an EMBL/GenBank/DDBJ whole genome shotgun (WGS) entry which is preliminary data.</text>
</comment>
<evidence type="ECO:0000256" key="2">
    <source>
        <dbReference type="SAM" id="Phobius"/>
    </source>
</evidence>
<feature type="compositionally biased region" description="Gly residues" evidence="1">
    <location>
        <begin position="108"/>
        <end position="117"/>
    </location>
</feature>
<dbReference type="Proteomes" id="UP000178880">
    <property type="component" value="Unassembled WGS sequence"/>
</dbReference>
<accession>A0A1G2CF71</accession>
<name>A0A1G2CF71_9BACT</name>
<evidence type="ECO:0000313" key="4">
    <source>
        <dbReference type="Proteomes" id="UP000178880"/>
    </source>
</evidence>
<reference evidence="3 4" key="1">
    <citation type="journal article" date="2016" name="Nat. Commun.">
        <title>Thousands of microbial genomes shed light on interconnected biogeochemical processes in an aquifer system.</title>
        <authorList>
            <person name="Anantharaman K."/>
            <person name="Brown C.T."/>
            <person name="Hug L.A."/>
            <person name="Sharon I."/>
            <person name="Castelle C.J."/>
            <person name="Probst A.J."/>
            <person name="Thomas B.C."/>
            <person name="Singh A."/>
            <person name="Wilkins M.J."/>
            <person name="Karaoz U."/>
            <person name="Brodie E.L."/>
            <person name="Williams K.H."/>
            <person name="Hubbard S.S."/>
            <person name="Banfield J.F."/>
        </authorList>
    </citation>
    <scope>NUCLEOTIDE SEQUENCE [LARGE SCALE GENOMIC DNA]</scope>
</reference>
<sequence>MSAFPFVLTNILLVSVGIVLYVMARTLPRIEENGSEDKKGMLERWIASEIPEKFDAALNSFLFKFLRKTKVAVLKVDNSISNRLQKMKPENGVNRTPPLDFREISGQNKGGGEANSK</sequence>
<keyword evidence="2" id="KW-0812">Transmembrane</keyword>
<feature type="region of interest" description="Disordered" evidence="1">
    <location>
        <begin position="85"/>
        <end position="117"/>
    </location>
</feature>
<keyword evidence="2" id="KW-0472">Membrane</keyword>
<dbReference type="AlphaFoldDB" id="A0A1G2CF71"/>
<dbReference type="STRING" id="1798650.A2945_00905"/>